<sequence length="260" mass="30582">MKNNMRILDIDMDYFLKEIPIIISENNTDRIPDEDYQVWSKEEVIDFLENKLGLSKETKIKGKIVIHHNEALYYWRTLIQEKRLFAPFEVVHIDSHADLGLGYPSWTFIMDSLITVPVEERTKIENYGSMFEKYYEPRIGDYLLFALAFRWIKKLVYVCNPADIGNDYVWMILKGGMELSDKIQLVHNEKMKAIEIASNTEKYYAAANREPEVDFEIVRSAENISYNGEFDYLTFCVSPNYTPAAADFIIELMKEYIEEE</sequence>
<organism evidence="1 2">
    <name type="scientific">Eisenbergiella porci</name>
    <dbReference type="NCBI Taxonomy" id="2652274"/>
    <lineage>
        <taxon>Bacteria</taxon>
        <taxon>Bacillati</taxon>
        <taxon>Bacillota</taxon>
        <taxon>Clostridia</taxon>
        <taxon>Lachnospirales</taxon>
        <taxon>Lachnospiraceae</taxon>
        <taxon>Eisenbergiella</taxon>
    </lineage>
</organism>
<dbReference type="Pfam" id="PF12640">
    <property type="entry name" value="UPF0489"/>
    <property type="match status" value="1"/>
</dbReference>
<dbReference type="EMBL" id="VUMI01000112">
    <property type="protein sequence ID" value="MSS92064.1"/>
    <property type="molecule type" value="Genomic_DNA"/>
</dbReference>
<accession>A0A6N7WQV2</accession>
<evidence type="ECO:0000313" key="1">
    <source>
        <dbReference type="EMBL" id="MSS92064.1"/>
    </source>
</evidence>
<proteinExistence type="predicted"/>
<name>A0A6N7WQV2_9FIRM</name>
<evidence type="ECO:0000313" key="2">
    <source>
        <dbReference type="Proteomes" id="UP000436047"/>
    </source>
</evidence>
<keyword evidence="2" id="KW-1185">Reference proteome</keyword>
<dbReference type="AlphaFoldDB" id="A0A6N7WQV2"/>
<protein>
    <submittedName>
        <fullName evidence="1">Uncharacterized protein</fullName>
    </submittedName>
</protein>
<comment type="caution">
    <text evidence="1">The sequence shown here is derived from an EMBL/GenBank/DDBJ whole genome shotgun (WGS) entry which is preliminary data.</text>
</comment>
<reference evidence="1 2" key="1">
    <citation type="submission" date="2019-08" db="EMBL/GenBank/DDBJ databases">
        <title>In-depth cultivation of the pig gut microbiome towards novel bacterial diversity and tailored functional studies.</title>
        <authorList>
            <person name="Wylensek D."/>
            <person name="Hitch T.C.A."/>
            <person name="Clavel T."/>
        </authorList>
    </citation>
    <scope>NUCLEOTIDE SEQUENCE [LARGE SCALE GENOMIC DNA]</scope>
    <source>
        <strain evidence="1 2">WCA-389-WT-23B</strain>
    </source>
</reference>
<dbReference type="InterPro" id="IPR024131">
    <property type="entry name" value="UPF0489"/>
</dbReference>
<gene>
    <name evidence="1" type="ORF">FYJ45_28830</name>
</gene>
<dbReference type="Proteomes" id="UP000436047">
    <property type="component" value="Unassembled WGS sequence"/>
</dbReference>